<keyword evidence="7" id="KW-1185">Reference proteome</keyword>
<feature type="domain" description="Homeobox" evidence="5">
    <location>
        <begin position="118"/>
        <end position="156"/>
    </location>
</feature>
<dbReference type="SUPFAM" id="SSF46689">
    <property type="entry name" value="Homeodomain-like"/>
    <property type="match status" value="1"/>
</dbReference>
<evidence type="ECO:0000256" key="1">
    <source>
        <dbReference type="ARBA" id="ARBA00023125"/>
    </source>
</evidence>
<evidence type="ECO:0000256" key="2">
    <source>
        <dbReference type="ARBA" id="ARBA00023155"/>
    </source>
</evidence>
<evidence type="ECO:0000313" key="7">
    <source>
        <dbReference type="Proteomes" id="UP000193642"/>
    </source>
</evidence>
<evidence type="ECO:0000256" key="4">
    <source>
        <dbReference type="PROSITE-ProRule" id="PRU00108"/>
    </source>
</evidence>
<dbReference type="STRING" id="329046.A0A1Y2C115"/>
<name>A0A1Y2C115_9FUNG</name>
<dbReference type="InterPro" id="IPR050224">
    <property type="entry name" value="TALE_homeobox"/>
</dbReference>
<proteinExistence type="predicted"/>
<dbReference type="InterPro" id="IPR009057">
    <property type="entry name" value="Homeodomain-like_sf"/>
</dbReference>
<dbReference type="PANTHER" id="PTHR11850">
    <property type="entry name" value="HOMEOBOX PROTEIN TRANSCRIPTION FACTORS"/>
    <property type="match status" value="1"/>
</dbReference>
<dbReference type="GO" id="GO:0005634">
    <property type="term" value="C:nucleus"/>
    <property type="evidence" value="ECO:0007669"/>
    <property type="project" value="UniProtKB-SubCell"/>
</dbReference>
<comment type="subcellular location">
    <subcellularLocation>
        <location evidence="4">Nucleus</location>
    </subcellularLocation>
</comment>
<dbReference type="EMBL" id="MCGO01000034">
    <property type="protein sequence ID" value="ORY40710.1"/>
    <property type="molecule type" value="Genomic_DNA"/>
</dbReference>
<reference evidence="6 7" key="1">
    <citation type="submission" date="2016-07" db="EMBL/GenBank/DDBJ databases">
        <title>Pervasive Adenine N6-methylation of Active Genes in Fungi.</title>
        <authorList>
            <consortium name="DOE Joint Genome Institute"/>
            <person name="Mondo S.J."/>
            <person name="Dannebaum R.O."/>
            <person name="Kuo R.C."/>
            <person name="Labutti K."/>
            <person name="Haridas S."/>
            <person name="Kuo A."/>
            <person name="Salamov A."/>
            <person name="Ahrendt S.R."/>
            <person name="Lipzen A."/>
            <person name="Sullivan W."/>
            <person name="Andreopoulos W.B."/>
            <person name="Clum A."/>
            <person name="Lindquist E."/>
            <person name="Daum C."/>
            <person name="Ramamoorthy G.K."/>
            <person name="Gryganskyi A."/>
            <person name="Culley D."/>
            <person name="Magnuson J.K."/>
            <person name="James T.Y."/>
            <person name="O'Malley M.A."/>
            <person name="Stajich J.E."/>
            <person name="Spatafora J.W."/>
            <person name="Visel A."/>
            <person name="Grigoriev I.V."/>
        </authorList>
    </citation>
    <scope>NUCLEOTIDE SEQUENCE [LARGE SCALE GENOMIC DNA]</scope>
    <source>
        <strain evidence="6 7">JEL800</strain>
    </source>
</reference>
<protein>
    <recommendedName>
        <fullName evidence="5">Homeobox domain-containing protein</fullName>
    </recommendedName>
</protein>
<dbReference type="Proteomes" id="UP000193642">
    <property type="component" value="Unassembled WGS sequence"/>
</dbReference>
<dbReference type="GO" id="GO:0003677">
    <property type="term" value="F:DNA binding"/>
    <property type="evidence" value="ECO:0007669"/>
    <property type="project" value="UniProtKB-UniRule"/>
</dbReference>
<evidence type="ECO:0000259" key="5">
    <source>
        <dbReference type="PROSITE" id="PS50071"/>
    </source>
</evidence>
<dbReference type="InterPro" id="IPR001356">
    <property type="entry name" value="HD"/>
</dbReference>
<keyword evidence="2 4" id="KW-0371">Homeobox</keyword>
<dbReference type="Pfam" id="PF05920">
    <property type="entry name" value="Homeobox_KN"/>
    <property type="match status" value="1"/>
</dbReference>
<dbReference type="GO" id="GO:0006355">
    <property type="term" value="P:regulation of DNA-templated transcription"/>
    <property type="evidence" value="ECO:0007669"/>
    <property type="project" value="InterPro"/>
</dbReference>
<dbReference type="OrthoDB" id="10056939at2759"/>
<gene>
    <name evidence="6" type="ORF">BCR33DRAFT_767878</name>
</gene>
<keyword evidence="1 4" id="KW-0238">DNA-binding</keyword>
<evidence type="ECO:0000256" key="3">
    <source>
        <dbReference type="ARBA" id="ARBA00023242"/>
    </source>
</evidence>
<dbReference type="PROSITE" id="PS50071">
    <property type="entry name" value="HOMEOBOX_2"/>
    <property type="match status" value="1"/>
</dbReference>
<dbReference type="InterPro" id="IPR008422">
    <property type="entry name" value="KN_HD"/>
</dbReference>
<sequence length="177" mass="19982">MDPTVSQLEFLASLKSLRLDVFSSNGSTKPVDYMHKLTALLNQYAVDLETPTFLTEQLLAFVQSIQAKCILDQECMETISQFVCNFEMVATMPGTLFEESTAERATRVPLYQWLIQHQDNPYPNEEEKVALCAASGMTVSQLNHWFVNSRRRNVANREDLNMLYGQLSFGGTPTTTA</sequence>
<comment type="caution">
    <text evidence="6">The sequence shown here is derived from an EMBL/GenBank/DDBJ whole genome shotgun (WGS) entry which is preliminary data.</text>
</comment>
<keyword evidence="3 4" id="KW-0539">Nucleus</keyword>
<dbReference type="Gene3D" id="1.10.10.60">
    <property type="entry name" value="Homeodomain-like"/>
    <property type="match status" value="1"/>
</dbReference>
<dbReference type="CDD" id="cd00086">
    <property type="entry name" value="homeodomain"/>
    <property type="match status" value="1"/>
</dbReference>
<feature type="DNA-binding region" description="Homeobox" evidence="4">
    <location>
        <begin position="120"/>
        <end position="157"/>
    </location>
</feature>
<accession>A0A1Y2C115</accession>
<dbReference type="AlphaFoldDB" id="A0A1Y2C115"/>
<organism evidence="6 7">
    <name type="scientific">Rhizoclosmatium globosum</name>
    <dbReference type="NCBI Taxonomy" id="329046"/>
    <lineage>
        <taxon>Eukaryota</taxon>
        <taxon>Fungi</taxon>
        <taxon>Fungi incertae sedis</taxon>
        <taxon>Chytridiomycota</taxon>
        <taxon>Chytridiomycota incertae sedis</taxon>
        <taxon>Chytridiomycetes</taxon>
        <taxon>Chytridiales</taxon>
        <taxon>Chytriomycetaceae</taxon>
        <taxon>Rhizoclosmatium</taxon>
    </lineage>
</organism>
<evidence type="ECO:0000313" key="6">
    <source>
        <dbReference type="EMBL" id="ORY40710.1"/>
    </source>
</evidence>